<proteinExistence type="predicted"/>
<comment type="caution">
    <text evidence="6">The sequence shown here is derived from an EMBL/GenBank/DDBJ whole genome shotgun (WGS) entry which is preliminary data.</text>
</comment>
<accession>W1YLN6</accession>
<gene>
    <name evidence="6" type="ORF">Q604_UNBC02533G0001</name>
</gene>
<keyword evidence="1 6" id="KW-0436">Ligase</keyword>
<dbReference type="EMBL" id="AZMM01002533">
    <property type="protein sequence ID" value="ETJ43468.1"/>
    <property type="molecule type" value="Genomic_DNA"/>
</dbReference>
<evidence type="ECO:0000256" key="4">
    <source>
        <dbReference type="ARBA" id="ARBA00022917"/>
    </source>
</evidence>
<dbReference type="GO" id="GO:0005829">
    <property type="term" value="C:cytosol"/>
    <property type="evidence" value="ECO:0007669"/>
    <property type="project" value="TreeGrafter"/>
</dbReference>
<sequence length="73" mass="7959">KVGDEYYLMATELVDAAMKDIGIEDYEIVNRFSGADLELAEFKHPFVERNATVLCGDHVTLEAGTGCVHTAPA</sequence>
<dbReference type="AlphaFoldDB" id="W1YLN6"/>
<keyword evidence="2" id="KW-0547">Nucleotide-binding</keyword>
<dbReference type="GO" id="GO:0006428">
    <property type="term" value="P:isoleucyl-tRNA aminoacylation"/>
    <property type="evidence" value="ECO:0007669"/>
    <property type="project" value="TreeGrafter"/>
</dbReference>
<evidence type="ECO:0000313" key="6">
    <source>
        <dbReference type="EMBL" id="ETJ43468.1"/>
    </source>
</evidence>
<evidence type="ECO:0000256" key="1">
    <source>
        <dbReference type="ARBA" id="ARBA00022598"/>
    </source>
</evidence>
<dbReference type="Gene3D" id="3.90.740.10">
    <property type="entry name" value="Valyl/Leucyl/Isoleucyl-tRNA synthetase, editing domain"/>
    <property type="match status" value="1"/>
</dbReference>
<dbReference type="PANTHER" id="PTHR42765">
    <property type="entry name" value="SOLEUCYL-TRNA SYNTHETASE"/>
    <property type="match status" value="1"/>
</dbReference>
<keyword evidence="4" id="KW-0648">Protein biosynthesis</keyword>
<evidence type="ECO:0000256" key="3">
    <source>
        <dbReference type="ARBA" id="ARBA00022840"/>
    </source>
</evidence>
<name>W1YLN6_9ZZZZ</name>
<feature type="non-terminal residue" evidence="6">
    <location>
        <position position="1"/>
    </location>
</feature>
<feature type="non-terminal residue" evidence="6">
    <location>
        <position position="73"/>
    </location>
</feature>
<protein>
    <submittedName>
        <fullName evidence="6">Isoleucine-tRNA ligase</fullName>
    </submittedName>
</protein>
<dbReference type="SUPFAM" id="SSF50677">
    <property type="entry name" value="ValRS/IleRS/LeuRS editing domain"/>
    <property type="match status" value="1"/>
</dbReference>
<dbReference type="GO" id="GO:0005524">
    <property type="term" value="F:ATP binding"/>
    <property type="evidence" value="ECO:0007669"/>
    <property type="project" value="UniProtKB-KW"/>
</dbReference>
<dbReference type="GO" id="GO:0002161">
    <property type="term" value="F:aminoacyl-tRNA deacylase activity"/>
    <property type="evidence" value="ECO:0007669"/>
    <property type="project" value="InterPro"/>
</dbReference>
<keyword evidence="3" id="KW-0067">ATP-binding</keyword>
<dbReference type="PANTHER" id="PTHR42765:SF1">
    <property type="entry name" value="ISOLEUCINE--TRNA LIGASE, MITOCHONDRIAL"/>
    <property type="match status" value="1"/>
</dbReference>
<evidence type="ECO:0000256" key="2">
    <source>
        <dbReference type="ARBA" id="ARBA00022741"/>
    </source>
</evidence>
<organism evidence="6">
    <name type="scientific">human gut metagenome</name>
    <dbReference type="NCBI Taxonomy" id="408170"/>
    <lineage>
        <taxon>unclassified sequences</taxon>
        <taxon>metagenomes</taxon>
        <taxon>organismal metagenomes</taxon>
    </lineage>
</organism>
<dbReference type="InterPro" id="IPR050081">
    <property type="entry name" value="Ile-tRNA_ligase"/>
</dbReference>
<evidence type="ECO:0000256" key="5">
    <source>
        <dbReference type="ARBA" id="ARBA00023146"/>
    </source>
</evidence>
<keyword evidence="5" id="KW-0030">Aminoacyl-tRNA synthetase</keyword>
<reference evidence="6" key="1">
    <citation type="submission" date="2013-12" db="EMBL/GenBank/DDBJ databases">
        <title>A Varibaculum cambriense genome reconstructed from a premature infant gut community with otherwise low bacterial novelty that shifts toward anaerobic metabolism during the third week of life.</title>
        <authorList>
            <person name="Brown C.T."/>
            <person name="Sharon I."/>
            <person name="Thomas B.C."/>
            <person name="Castelle C.J."/>
            <person name="Morowitz M.J."/>
            <person name="Banfield J.F."/>
        </authorList>
    </citation>
    <scope>NUCLEOTIDE SEQUENCE</scope>
</reference>
<dbReference type="GO" id="GO:0004822">
    <property type="term" value="F:isoleucine-tRNA ligase activity"/>
    <property type="evidence" value="ECO:0007669"/>
    <property type="project" value="TreeGrafter"/>
</dbReference>
<dbReference type="InterPro" id="IPR009008">
    <property type="entry name" value="Val/Leu/Ile-tRNA-synth_edit"/>
</dbReference>